<dbReference type="SUPFAM" id="SSF53474">
    <property type="entry name" value="alpha/beta-Hydrolases"/>
    <property type="match status" value="1"/>
</dbReference>
<gene>
    <name evidence="5" type="ORF">BJ992_000470</name>
</gene>
<feature type="domain" description="Carboxylesterase type B" evidence="4">
    <location>
        <begin position="12"/>
        <end position="461"/>
    </location>
</feature>
<evidence type="ECO:0000259" key="4">
    <source>
        <dbReference type="Pfam" id="PF00135"/>
    </source>
</evidence>
<organism evidence="5 6">
    <name type="scientific">Sphaerisporangium rubeum</name>
    <dbReference type="NCBI Taxonomy" id="321317"/>
    <lineage>
        <taxon>Bacteria</taxon>
        <taxon>Bacillati</taxon>
        <taxon>Actinomycetota</taxon>
        <taxon>Actinomycetes</taxon>
        <taxon>Streptosporangiales</taxon>
        <taxon>Streptosporangiaceae</taxon>
        <taxon>Sphaerisporangium</taxon>
    </lineage>
</organism>
<dbReference type="EC" id="3.1.1.-" evidence="3"/>
<dbReference type="EMBL" id="JACHIU010000001">
    <property type="protein sequence ID" value="MBB6471039.1"/>
    <property type="molecule type" value="Genomic_DNA"/>
</dbReference>
<dbReference type="Proteomes" id="UP000555564">
    <property type="component" value="Unassembled WGS sequence"/>
</dbReference>
<sequence length="507" mass="53116">MVVRASRESSGPEVRTVAGVIRGCWEAGAGVFRGVSFADAPVGPLRFGAPRPVSGWDGVRTAVEFGPPPPQSRVLGGSSDGGGEDWLTVNVWTPEPGATAGLPVMVWIPGGGYAMGDAGLPEYDAGCLARGGVVVVTLNYRLGVEGFAWIDGAPANRGLLDQVAALEWVRDNIRGFGGDPEQVTVFGQSAGGGSVAALLAVPRAAGLFRRAIAQSVPGTFFSPELAADIAEAFAAELGMRPAVSDLSKVPPDRLPAVGDAVFAGMGRRRERWGQITHRPIPFAPVVDGDVLPATPWEALAGGAARDVALVVGHTRDEHRLFSLIDGVLGAVTPERTETALRLLAPGPDGARRYREAFGDAADEELYELVNGDWLFRMPSLHLAEAQIDGGGRAHLYELTWSAPGVGGGLGACHGLDVPLVFGNLSSGQPAMLIGDPPPPEAEELSARIRQAWTAFAVQGDPGWPAYDAGRRLTQVFGTPSTVTAYPEEASRLLWQGHTFAALPLLAR</sequence>
<comment type="caution">
    <text evidence="5">The sequence shown here is derived from an EMBL/GenBank/DDBJ whole genome shotgun (WGS) entry which is preliminary data.</text>
</comment>
<dbReference type="InterPro" id="IPR050309">
    <property type="entry name" value="Type-B_Carboxylest/Lipase"/>
</dbReference>
<dbReference type="InterPro" id="IPR029058">
    <property type="entry name" value="AB_hydrolase_fold"/>
</dbReference>
<evidence type="ECO:0000313" key="6">
    <source>
        <dbReference type="Proteomes" id="UP000555564"/>
    </source>
</evidence>
<dbReference type="RefSeq" id="WP_184978306.1">
    <property type="nucleotide sequence ID" value="NZ_BAAALO010000060.1"/>
</dbReference>
<dbReference type="AlphaFoldDB" id="A0A7X0IAS5"/>
<evidence type="ECO:0000256" key="2">
    <source>
        <dbReference type="ARBA" id="ARBA00022801"/>
    </source>
</evidence>
<proteinExistence type="inferred from homology"/>
<dbReference type="Pfam" id="PF00135">
    <property type="entry name" value="COesterase"/>
    <property type="match status" value="1"/>
</dbReference>
<dbReference type="Gene3D" id="3.40.50.1820">
    <property type="entry name" value="alpha/beta hydrolase"/>
    <property type="match status" value="1"/>
</dbReference>
<evidence type="ECO:0000256" key="1">
    <source>
        <dbReference type="ARBA" id="ARBA00005964"/>
    </source>
</evidence>
<protein>
    <recommendedName>
        <fullName evidence="3">Carboxylic ester hydrolase</fullName>
        <ecNumber evidence="3">3.1.1.-</ecNumber>
    </recommendedName>
</protein>
<dbReference type="InterPro" id="IPR019826">
    <property type="entry name" value="Carboxylesterase_B_AS"/>
</dbReference>
<dbReference type="InterPro" id="IPR002018">
    <property type="entry name" value="CarbesteraseB"/>
</dbReference>
<keyword evidence="2 3" id="KW-0378">Hydrolase</keyword>
<reference evidence="5 6" key="1">
    <citation type="submission" date="2020-08" db="EMBL/GenBank/DDBJ databases">
        <title>Sequencing the genomes of 1000 actinobacteria strains.</title>
        <authorList>
            <person name="Klenk H.-P."/>
        </authorList>
    </citation>
    <scope>NUCLEOTIDE SEQUENCE [LARGE SCALE GENOMIC DNA]</scope>
    <source>
        <strain evidence="5 6">DSM 44936</strain>
    </source>
</reference>
<keyword evidence="6" id="KW-1185">Reference proteome</keyword>
<evidence type="ECO:0000256" key="3">
    <source>
        <dbReference type="RuleBase" id="RU361235"/>
    </source>
</evidence>
<comment type="similarity">
    <text evidence="1 3">Belongs to the type-B carboxylesterase/lipase family.</text>
</comment>
<dbReference type="PANTHER" id="PTHR11559">
    <property type="entry name" value="CARBOXYLESTERASE"/>
    <property type="match status" value="1"/>
</dbReference>
<dbReference type="GO" id="GO:0016787">
    <property type="term" value="F:hydrolase activity"/>
    <property type="evidence" value="ECO:0007669"/>
    <property type="project" value="UniProtKB-KW"/>
</dbReference>
<dbReference type="PROSITE" id="PS00122">
    <property type="entry name" value="CARBOXYLESTERASE_B_1"/>
    <property type="match status" value="1"/>
</dbReference>
<accession>A0A7X0IAS5</accession>
<evidence type="ECO:0000313" key="5">
    <source>
        <dbReference type="EMBL" id="MBB6471039.1"/>
    </source>
</evidence>
<name>A0A7X0IAS5_9ACTN</name>